<feature type="domain" description="FHA" evidence="8">
    <location>
        <begin position="145"/>
        <end position="214"/>
    </location>
</feature>
<accession>A0A1Q2YIK6</accession>
<evidence type="ECO:0000256" key="2">
    <source>
        <dbReference type="ARBA" id="ARBA00023015"/>
    </source>
</evidence>
<dbReference type="InterPro" id="IPR008984">
    <property type="entry name" value="SMAD_FHA_dom_sf"/>
</dbReference>
<name>A0A1Q2YIK6_9ASCO</name>
<dbReference type="Pfam" id="PF00250">
    <property type="entry name" value="Forkhead"/>
    <property type="match status" value="1"/>
</dbReference>
<keyword evidence="2" id="KW-0805">Transcription regulation</keyword>
<dbReference type="SMART" id="SM00240">
    <property type="entry name" value="FHA"/>
    <property type="match status" value="1"/>
</dbReference>
<evidence type="ECO:0000256" key="6">
    <source>
        <dbReference type="PROSITE-ProRule" id="PRU00089"/>
    </source>
</evidence>
<feature type="compositionally biased region" description="Polar residues" evidence="7">
    <location>
        <begin position="609"/>
        <end position="627"/>
    </location>
</feature>
<dbReference type="AlphaFoldDB" id="A0A1Q2YIK6"/>
<dbReference type="GO" id="GO:0005634">
    <property type="term" value="C:nucleus"/>
    <property type="evidence" value="ECO:0007669"/>
    <property type="project" value="UniProtKB-SubCell"/>
</dbReference>
<keyword evidence="4" id="KW-0804">Transcription</keyword>
<organism evidence="10 11">
    <name type="scientific">Pichia membranifaciens</name>
    <dbReference type="NCBI Taxonomy" id="4926"/>
    <lineage>
        <taxon>Eukaryota</taxon>
        <taxon>Fungi</taxon>
        <taxon>Dikarya</taxon>
        <taxon>Ascomycota</taxon>
        <taxon>Saccharomycotina</taxon>
        <taxon>Pichiomycetes</taxon>
        <taxon>Pichiales</taxon>
        <taxon>Pichiaceae</taxon>
        <taxon>Pichia</taxon>
    </lineage>
</organism>
<evidence type="ECO:0000313" key="11">
    <source>
        <dbReference type="Proteomes" id="UP000186136"/>
    </source>
</evidence>
<dbReference type="PANTHER" id="PTHR45881:SF1">
    <property type="entry name" value="FORK HEAD PROTEIN HOMOLOG 2"/>
    <property type="match status" value="1"/>
</dbReference>
<keyword evidence="11" id="KW-1185">Reference proteome</keyword>
<evidence type="ECO:0000313" key="10">
    <source>
        <dbReference type="EMBL" id="GAV29382.1"/>
    </source>
</evidence>
<feature type="compositionally biased region" description="Low complexity" evidence="7">
    <location>
        <begin position="686"/>
        <end position="699"/>
    </location>
</feature>
<evidence type="ECO:0000259" key="8">
    <source>
        <dbReference type="PROSITE" id="PS50006"/>
    </source>
</evidence>
<dbReference type="CDD" id="cd00059">
    <property type="entry name" value="FH_FOX"/>
    <property type="match status" value="1"/>
</dbReference>
<feature type="compositionally biased region" description="Polar residues" evidence="7">
    <location>
        <begin position="541"/>
        <end position="554"/>
    </location>
</feature>
<dbReference type="GO" id="GO:0000978">
    <property type="term" value="F:RNA polymerase II cis-regulatory region sequence-specific DNA binding"/>
    <property type="evidence" value="ECO:0007669"/>
    <property type="project" value="TreeGrafter"/>
</dbReference>
<dbReference type="PROSITE" id="PS00657">
    <property type="entry name" value="FORK_HEAD_1"/>
    <property type="match status" value="1"/>
</dbReference>
<dbReference type="InterPro" id="IPR001766">
    <property type="entry name" value="Fork_head_dom"/>
</dbReference>
<dbReference type="InterPro" id="IPR036390">
    <property type="entry name" value="WH_DNA-bd_sf"/>
</dbReference>
<reference evidence="10 11" key="1">
    <citation type="submission" date="2016-08" db="EMBL/GenBank/DDBJ databases">
        <title>Whole genome shotgun sequence of Pichia membranifaciens KS47-1.</title>
        <authorList>
            <person name="Konishi M."/>
            <person name="Ishida M."/>
            <person name="Arakawa T."/>
            <person name="Kato Y."/>
            <person name="Horiuchi J."/>
        </authorList>
    </citation>
    <scope>NUCLEOTIDE SEQUENCE [LARGE SCALE GENOMIC DNA]</scope>
    <source>
        <strain evidence="10 11">KS47-1</strain>
    </source>
</reference>
<keyword evidence="5 6" id="KW-0539">Nucleus</keyword>
<dbReference type="InterPro" id="IPR030456">
    <property type="entry name" value="TF_fork_head_CS_2"/>
</dbReference>
<feature type="compositionally biased region" description="Low complexity" evidence="7">
    <location>
        <begin position="555"/>
        <end position="596"/>
    </location>
</feature>
<evidence type="ECO:0000259" key="9">
    <source>
        <dbReference type="PROSITE" id="PS50039"/>
    </source>
</evidence>
<dbReference type="GO" id="GO:0000981">
    <property type="term" value="F:DNA-binding transcription factor activity, RNA polymerase II-specific"/>
    <property type="evidence" value="ECO:0007669"/>
    <property type="project" value="TreeGrafter"/>
</dbReference>
<dbReference type="InterPro" id="IPR000253">
    <property type="entry name" value="FHA_dom"/>
</dbReference>
<dbReference type="SUPFAM" id="SSF49879">
    <property type="entry name" value="SMAD/FHA domain"/>
    <property type="match status" value="1"/>
</dbReference>
<dbReference type="PRINTS" id="PR00053">
    <property type="entry name" value="FORKHEAD"/>
</dbReference>
<dbReference type="SMART" id="SM00339">
    <property type="entry name" value="FH"/>
    <property type="match status" value="1"/>
</dbReference>
<comment type="caution">
    <text evidence="10">The sequence shown here is derived from an EMBL/GenBank/DDBJ whole genome shotgun (WGS) entry which is preliminary data.</text>
</comment>
<evidence type="ECO:0000256" key="5">
    <source>
        <dbReference type="ARBA" id="ARBA00023242"/>
    </source>
</evidence>
<dbReference type="CDD" id="cd22701">
    <property type="entry name" value="FHA_FKH1-like"/>
    <property type="match status" value="1"/>
</dbReference>
<evidence type="ECO:0000256" key="4">
    <source>
        <dbReference type="ARBA" id="ARBA00023163"/>
    </source>
</evidence>
<dbReference type="SUPFAM" id="SSF46785">
    <property type="entry name" value="Winged helix' DNA-binding domain"/>
    <property type="match status" value="1"/>
</dbReference>
<dbReference type="GO" id="GO:2000221">
    <property type="term" value="P:negative regulation of pseudohyphal growth"/>
    <property type="evidence" value="ECO:0007669"/>
    <property type="project" value="UniProtKB-ARBA"/>
</dbReference>
<feature type="region of interest" description="Disordered" evidence="7">
    <location>
        <begin position="686"/>
        <end position="726"/>
    </location>
</feature>
<protein>
    <submittedName>
        <fullName evidence="10">Uncharacterized protein</fullName>
    </submittedName>
</protein>
<evidence type="ECO:0000256" key="1">
    <source>
        <dbReference type="ARBA" id="ARBA00004123"/>
    </source>
</evidence>
<feature type="DNA-binding region" description="Fork-head" evidence="6">
    <location>
        <begin position="320"/>
        <end position="418"/>
    </location>
</feature>
<gene>
    <name evidence="10" type="ORF">PMKS-002882</name>
</gene>
<evidence type="ECO:0000256" key="3">
    <source>
        <dbReference type="ARBA" id="ARBA00023125"/>
    </source>
</evidence>
<proteinExistence type="predicted"/>
<dbReference type="InterPro" id="IPR018122">
    <property type="entry name" value="TF_fork_head_CS_1"/>
</dbReference>
<dbReference type="FunFam" id="1.10.10.10:FF:000030">
    <property type="entry name" value="Forkhead box protein K2"/>
    <property type="match status" value="1"/>
</dbReference>
<keyword evidence="3 6" id="KW-0238">DNA-binding</keyword>
<dbReference type="Proteomes" id="UP000186136">
    <property type="component" value="Unassembled WGS sequence"/>
</dbReference>
<feature type="compositionally biased region" description="Basic and acidic residues" evidence="7">
    <location>
        <begin position="703"/>
        <end position="717"/>
    </location>
</feature>
<sequence>MSDKKRSFNNSVAAIGDNIHMSNNSATATSTITNNEGISHNNINNNGNNAATSATASGAAISSVSNTAPAIGTHPGIPSNSSATVTEDSADDVNFVIRHLSTPSDNLPTYVSKQYNNDSIMGNEIQAYAKIAGCNWTYYVKSLTISIGRNTDFHAANNSNNNSAATSKDLIDIDLGPSKVVSRKHATIEYNLNGRKWQLFINGRNGLKVNGMRLNLSTNTPYDLSSGNIIDIGGTQMMFVLPDAPPVIPDYFRHLLSNKRLKMNTNMPSSKGNSVDFNSKSDMVNTQVKAFQLQEGLSSLNPHSASSEQDYSKDDAKDLKPPYSYATMITQAILSNPQGILSLAEIYDWISSHFAYYRHTKQGWQNSIRHNLSLNKAFEKVPRKPNEPGKGMKWQISESYRNEFLKKWQDGSLNKVRRGTSVSRQLQLHLIKNNALPKGRTSPTFVDESKRHLVQLPTPINMSQLPPSNSIPYNPNQSQEKLNNPAFLLPNISPNKNIHNDLSFMSVKHESNSNLPSPIKTMSIPDINYLNNDPKLSSGLVSGLNTNTSDQLLHSTSNTDNSINNPNPENKNNSIHINSTSKNNNSSIPINNNANKYNEEAMGRPHYSMPTTKLQPINPNSAADENQLNSLSSPKKIFHRLDLMTPERNLQRPNLEMNSAQSQQSVNSSPALWNYVQFSTPLGPANGTGTAGNGMSVNMGSGGDHDKLPKLELESPLKNRRTTSKVSDLKDVDLVKGFKQ</sequence>
<dbReference type="InterPro" id="IPR036388">
    <property type="entry name" value="WH-like_DNA-bd_sf"/>
</dbReference>
<dbReference type="PROSITE" id="PS50039">
    <property type="entry name" value="FORK_HEAD_3"/>
    <property type="match status" value="1"/>
</dbReference>
<dbReference type="OrthoDB" id="5954824at2759"/>
<dbReference type="Pfam" id="PF00498">
    <property type="entry name" value="FHA"/>
    <property type="match status" value="1"/>
</dbReference>
<dbReference type="PANTHER" id="PTHR45881">
    <property type="entry name" value="CHECKPOINT SUPPRESSOR 1-LIKE, ISOFORM A-RELATED"/>
    <property type="match status" value="1"/>
</dbReference>
<evidence type="ECO:0000256" key="7">
    <source>
        <dbReference type="SAM" id="MobiDB-lite"/>
    </source>
</evidence>
<feature type="domain" description="Fork-head" evidence="9">
    <location>
        <begin position="320"/>
        <end position="418"/>
    </location>
</feature>
<comment type="subcellular location">
    <subcellularLocation>
        <location evidence="1 6">Nucleus</location>
    </subcellularLocation>
</comment>
<dbReference type="PROSITE" id="PS00658">
    <property type="entry name" value="FORK_HEAD_2"/>
    <property type="match status" value="1"/>
</dbReference>
<dbReference type="Gene3D" id="2.60.200.20">
    <property type="match status" value="1"/>
</dbReference>
<dbReference type="Gene3D" id="1.10.10.10">
    <property type="entry name" value="Winged helix-like DNA-binding domain superfamily/Winged helix DNA-binding domain"/>
    <property type="match status" value="1"/>
</dbReference>
<dbReference type="PROSITE" id="PS50006">
    <property type="entry name" value="FHA_DOMAIN"/>
    <property type="match status" value="1"/>
</dbReference>
<dbReference type="EMBL" id="BDGI01000115">
    <property type="protein sequence ID" value="GAV29382.1"/>
    <property type="molecule type" value="Genomic_DNA"/>
</dbReference>
<feature type="region of interest" description="Disordered" evidence="7">
    <location>
        <begin position="541"/>
        <end position="627"/>
    </location>
</feature>